<organism evidence="1 2">
    <name type="scientific">Photorhabdus temperata J3</name>
    <dbReference type="NCBI Taxonomy" id="1389415"/>
    <lineage>
        <taxon>Bacteria</taxon>
        <taxon>Pseudomonadati</taxon>
        <taxon>Pseudomonadota</taxon>
        <taxon>Gammaproteobacteria</taxon>
        <taxon>Enterobacterales</taxon>
        <taxon>Morganellaceae</taxon>
        <taxon>Photorhabdus</taxon>
    </lineage>
</organism>
<proteinExistence type="predicted"/>
<gene>
    <name evidence="1" type="ORF">O185_04275</name>
</gene>
<comment type="caution">
    <text evidence="1">The sequence shown here is derived from an EMBL/GenBank/DDBJ whole genome shotgun (WGS) entry which is preliminary data.</text>
</comment>
<dbReference type="EMBL" id="AXDT01000033">
    <property type="protein sequence ID" value="ERT14277.1"/>
    <property type="molecule type" value="Genomic_DNA"/>
</dbReference>
<dbReference type="Proteomes" id="UP000017133">
    <property type="component" value="Unassembled WGS sequence"/>
</dbReference>
<sequence>MQQTRLDKAQFQAALTRQWQRFGLGSARK</sequence>
<name>U7R4Q7_PHOTE</name>
<evidence type="ECO:0000313" key="1">
    <source>
        <dbReference type="EMBL" id="ERT14277.1"/>
    </source>
</evidence>
<accession>U7R4Q7</accession>
<reference evidence="1 2" key="1">
    <citation type="submission" date="2013-10" db="EMBL/GenBank/DDBJ databases">
        <title>Whole Genome Shotgun Sequence of Photorhabdus temperata J3.</title>
        <authorList>
            <person name="Park G.-S."/>
            <person name="Hong S.-J."/>
            <person name="Shin J.-H."/>
        </authorList>
    </citation>
    <scope>NUCLEOTIDE SEQUENCE [LARGE SCALE GENOMIC DNA]</scope>
    <source>
        <strain evidence="1 2">J3</strain>
    </source>
</reference>
<keyword evidence="2" id="KW-1185">Reference proteome</keyword>
<protein>
    <submittedName>
        <fullName evidence="1">Uncharacterized protein</fullName>
    </submittedName>
</protein>
<dbReference type="AlphaFoldDB" id="U7R4Q7"/>
<evidence type="ECO:0000313" key="2">
    <source>
        <dbReference type="Proteomes" id="UP000017133"/>
    </source>
</evidence>